<evidence type="ECO:0000256" key="1">
    <source>
        <dbReference type="SAM" id="Phobius"/>
    </source>
</evidence>
<accession>A0A7W9GW58</accession>
<keyword evidence="1" id="KW-0472">Membrane</keyword>
<dbReference type="RefSeq" id="WP_184827079.1">
    <property type="nucleotide sequence ID" value="NZ_JACHMM010000001.1"/>
</dbReference>
<name>A0A7W9GW58_9ACTN</name>
<protein>
    <submittedName>
        <fullName evidence="2">Uncharacterized protein</fullName>
    </submittedName>
</protein>
<dbReference type="EMBL" id="JACHMM010000001">
    <property type="protein sequence ID" value="MBB5790776.1"/>
    <property type="molecule type" value="Genomic_DNA"/>
</dbReference>
<organism evidence="2 3">
    <name type="scientific">Jiangella mangrovi</name>
    <dbReference type="NCBI Taxonomy" id="1524084"/>
    <lineage>
        <taxon>Bacteria</taxon>
        <taxon>Bacillati</taxon>
        <taxon>Actinomycetota</taxon>
        <taxon>Actinomycetes</taxon>
        <taxon>Jiangellales</taxon>
        <taxon>Jiangellaceae</taxon>
        <taxon>Jiangella</taxon>
    </lineage>
</organism>
<proteinExistence type="predicted"/>
<dbReference type="Proteomes" id="UP000542813">
    <property type="component" value="Unassembled WGS sequence"/>
</dbReference>
<keyword evidence="1" id="KW-1133">Transmembrane helix</keyword>
<feature type="transmembrane region" description="Helical" evidence="1">
    <location>
        <begin position="6"/>
        <end position="26"/>
    </location>
</feature>
<dbReference type="AlphaFoldDB" id="A0A7W9GW58"/>
<reference evidence="2 3" key="1">
    <citation type="submission" date="2020-08" db="EMBL/GenBank/DDBJ databases">
        <title>Sequencing the genomes of 1000 actinobacteria strains.</title>
        <authorList>
            <person name="Klenk H.-P."/>
        </authorList>
    </citation>
    <scope>NUCLEOTIDE SEQUENCE [LARGE SCALE GENOMIC DNA]</scope>
    <source>
        <strain evidence="2 3">DSM 102122</strain>
    </source>
</reference>
<evidence type="ECO:0000313" key="3">
    <source>
        <dbReference type="Proteomes" id="UP000542813"/>
    </source>
</evidence>
<comment type="caution">
    <text evidence="2">The sequence shown here is derived from an EMBL/GenBank/DDBJ whole genome shotgun (WGS) entry which is preliminary data.</text>
</comment>
<evidence type="ECO:0000313" key="2">
    <source>
        <dbReference type="EMBL" id="MBB5790776.1"/>
    </source>
</evidence>
<gene>
    <name evidence="2" type="ORF">HD601_005351</name>
</gene>
<sequence>MDWNAIVLVLVGALLGIGGTAFHDWLQYRRDRADRVAALRRDAVLDFSTAAMRSHLAIQAYGDRVPDGETLALDVGHARSAVRLHCPELNDVTDALFAAAATKNIGDALEDFESAPREAIDGRLPAHRQERA</sequence>
<keyword evidence="3" id="KW-1185">Reference proteome</keyword>
<keyword evidence="1" id="KW-0812">Transmembrane</keyword>